<dbReference type="EMBL" id="CACRXK020033354">
    <property type="protein sequence ID" value="CAB4043845.1"/>
    <property type="molecule type" value="Genomic_DNA"/>
</dbReference>
<feature type="non-terminal residue" evidence="2">
    <location>
        <position position="138"/>
    </location>
</feature>
<feature type="region of interest" description="Disordered" evidence="1">
    <location>
        <begin position="39"/>
        <end position="109"/>
    </location>
</feature>
<gene>
    <name evidence="2" type="ORF">PACLA_8A004972</name>
</gene>
<organism evidence="2 3">
    <name type="scientific">Paramuricea clavata</name>
    <name type="common">Red gorgonian</name>
    <name type="synonym">Violescent sea-whip</name>
    <dbReference type="NCBI Taxonomy" id="317549"/>
    <lineage>
        <taxon>Eukaryota</taxon>
        <taxon>Metazoa</taxon>
        <taxon>Cnidaria</taxon>
        <taxon>Anthozoa</taxon>
        <taxon>Octocorallia</taxon>
        <taxon>Malacalcyonacea</taxon>
        <taxon>Plexauridae</taxon>
        <taxon>Paramuricea</taxon>
    </lineage>
</organism>
<evidence type="ECO:0000313" key="3">
    <source>
        <dbReference type="Proteomes" id="UP001152795"/>
    </source>
</evidence>
<evidence type="ECO:0000313" key="2">
    <source>
        <dbReference type="EMBL" id="CAB4043845.1"/>
    </source>
</evidence>
<feature type="compositionally biased region" description="Polar residues" evidence="1">
    <location>
        <begin position="85"/>
        <end position="101"/>
    </location>
</feature>
<protein>
    <submittedName>
        <fullName evidence="2">Uncharacterized protein</fullName>
    </submittedName>
</protein>
<dbReference type="Proteomes" id="UP001152795">
    <property type="component" value="Unassembled WGS sequence"/>
</dbReference>
<proteinExistence type="predicted"/>
<dbReference type="AlphaFoldDB" id="A0A7D9MAL0"/>
<accession>A0A7D9MAL0</accession>
<name>A0A7D9MAL0_PARCT</name>
<keyword evidence="3" id="KW-1185">Reference proteome</keyword>
<sequence>EPVYETIPNVDWRFYEDVPTNANESEDISVEGLASLHDWAGVPSNADRTSDNKTPVENEHQESGNETVATEGRTSDHEEVEVPSNARQASGHTELNKQPDTLKTGATGDGDYQALLKEVDIIEIYVIQVPEEPQHETS</sequence>
<feature type="compositionally biased region" description="Basic and acidic residues" evidence="1">
    <location>
        <begin position="48"/>
        <end position="63"/>
    </location>
</feature>
<feature type="non-terminal residue" evidence="2">
    <location>
        <position position="1"/>
    </location>
</feature>
<comment type="caution">
    <text evidence="2">The sequence shown here is derived from an EMBL/GenBank/DDBJ whole genome shotgun (WGS) entry which is preliminary data.</text>
</comment>
<reference evidence="2" key="1">
    <citation type="submission" date="2020-04" db="EMBL/GenBank/DDBJ databases">
        <authorList>
            <person name="Alioto T."/>
            <person name="Alioto T."/>
            <person name="Gomez Garrido J."/>
        </authorList>
    </citation>
    <scope>NUCLEOTIDE SEQUENCE</scope>
    <source>
        <strain evidence="2">A484AB</strain>
    </source>
</reference>
<evidence type="ECO:0000256" key="1">
    <source>
        <dbReference type="SAM" id="MobiDB-lite"/>
    </source>
</evidence>